<gene>
    <name evidence="2" type="ORF">MJA45_11170</name>
</gene>
<feature type="signal peptide" evidence="1">
    <location>
        <begin position="1"/>
        <end position="29"/>
    </location>
</feature>
<evidence type="ECO:0000313" key="3">
    <source>
        <dbReference type="Proteomes" id="UP001305702"/>
    </source>
</evidence>
<sequence length="55" mass="5861">MRKWIIALSAAAIVGIAAVVTQLQTPAKAEPLTPDPLIKFNGSTVEYAPNMPDCH</sequence>
<name>A0AA96LHY2_9BACL</name>
<accession>A0AA96LHY2</accession>
<evidence type="ECO:0000256" key="1">
    <source>
        <dbReference type="SAM" id="SignalP"/>
    </source>
</evidence>
<evidence type="ECO:0000313" key="2">
    <source>
        <dbReference type="EMBL" id="WNQ13545.1"/>
    </source>
</evidence>
<organism evidence="2 3">
    <name type="scientific">Paenibacillus aurantius</name>
    <dbReference type="NCBI Taxonomy" id="2918900"/>
    <lineage>
        <taxon>Bacteria</taxon>
        <taxon>Bacillati</taxon>
        <taxon>Bacillota</taxon>
        <taxon>Bacilli</taxon>
        <taxon>Bacillales</taxon>
        <taxon>Paenibacillaceae</taxon>
        <taxon>Paenibacillus</taxon>
    </lineage>
</organism>
<dbReference type="AlphaFoldDB" id="A0AA96LHY2"/>
<keyword evidence="1" id="KW-0732">Signal</keyword>
<feature type="chain" id="PRO_5041656548" evidence="1">
    <location>
        <begin position="30"/>
        <end position="55"/>
    </location>
</feature>
<proteinExistence type="predicted"/>
<dbReference type="Proteomes" id="UP001305702">
    <property type="component" value="Chromosome"/>
</dbReference>
<dbReference type="KEGG" id="paun:MJA45_11170"/>
<reference evidence="2 3" key="1">
    <citation type="submission" date="2022-02" db="EMBL/GenBank/DDBJ databases">
        <title>Paenibacillus sp. MBLB1776 Whole Genome Shotgun Sequencing.</title>
        <authorList>
            <person name="Hwang C.Y."/>
            <person name="Cho E.-S."/>
            <person name="Seo M.-J."/>
        </authorList>
    </citation>
    <scope>NUCLEOTIDE SEQUENCE [LARGE SCALE GENOMIC DNA]</scope>
    <source>
        <strain evidence="2 3">MBLB1776</strain>
    </source>
</reference>
<protein>
    <submittedName>
        <fullName evidence="2">Uncharacterized protein</fullName>
    </submittedName>
</protein>
<dbReference type="RefSeq" id="WP_315607328.1">
    <property type="nucleotide sequence ID" value="NZ_CP130318.1"/>
</dbReference>
<dbReference type="EMBL" id="CP130318">
    <property type="protein sequence ID" value="WNQ13545.1"/>
    <property type="molecule type" value="Genomic_DNA"/>
</dbReference>
<keyword evidence="3" id="KW-1185">Reference proteome</keyword>